<proteinExistence type="predicted"/>
<comment type="caution">
    <text evidence="1">The sequence shown here is derived from an EMBL/GenBank/DDBJ whole genome shotgun (WGS) entry which is preliminary data.</text>
</comment>
<protein>
    <submittedName>
        <fullName evidence="1">16351_t:CDS:1</fullName>
    </submittedName>
</protein>
<dbReference type="EMBL" id="CAJVPP010000339">
    <property type="protein sequence ID" value="CAG8471080.1"/>
    <property type="molecule type" value="Genomic_DNA"/>
</dbReference>
<name>A0A9N8VYQ6_FUNMO</name>
<gene>
    <name evidence="1" type="ORF">FMOSSE_LOCUS2518</name>
</gene>
<organism evidence="1 2">
    <name type="scientific">Funneliformis mosseae</name>
    <name type="common">Endomycorrhizal fungus</name>
    <name type="synonym">Glomus mosseae</name>
    <dbReference type="NCBI Taxonomy" id="27381"/>
    <lineage>
        <taxon>Eukaryota</taxon>
        <taxon>Fungi</taxon>
        <taxon>Fungi incertae sedis</taxon>
        <taxon>Mucoromycota</taxon>
        <taxon>Glomeromycotina</taxon>
        <taxon>Glomeromycetes</taxon>
        <taxon>Glomerales</taxon>
        <taxon>Glomeraceae</taxon>
        <taxon>Funneliformis</taxon>
    </lineage>
</organism>
<dbReference type="AlphaFoldDB" id="A0A9N8VYQ6"/>
<reference evidence="1" key="1">
    <citation type="submission" date="2021-06" db="EMBL/GenBank/DDBJ databases">
        <authorList>
            <person name="Kallberg Y."/>
            <person name="Tangrot J."/>
            <person name="Rosling A."/>
        </authorList>
    </citation>
    <scope>NUCLEOTIDE SEQUENCE</scope>
    <source>
        <strain evidence="1">87-6 pot B 2015</strain>
    </source>
</reference>
<sequence>MSQRKELQQAGIKFDAKGLCVKVTNSKGLGVKFLCTKGAGFKGLCSSAKVFALKVYTPLKFV</sequence>
<evidence type="ECO:0000313" key="2">
    <source>
        <dbReference type="Proteomes" id="UP000789375"/>
    </source>
</evidence>
<keyword evidence="2" id="KW-1185">Reference proteome</keyword>
<dbReference type="Proteomes" id="UP000789375">
    <property type="component" value="Unassembled WGS sequence"/>
</dbReference>
<evidence type="ECO:0000313" key="1">
    <source>
        <dbReference type="EMBL" id="CAG8471080.1"/>
    </source>
</evidence>
<accession>A0A9N8VYQ6</accession>